<dbReference type="EMBL" id="JBHSSD010000021">
    <property type="protein sequence ID" value="MFC6164059.1"/>
    <property type="molecule type" value="Genomic_DNA"/>
</dbReference>
<gene>
    <name evidence="2" type="ORF">ACFP3T_05175</name>
</gene>
<protein>
    <recommendedName>
        <fullName evidence="4">Extracellular protein</fullName>
    </recommendedName>
</protein>
<keyword evidence="1" id="KW-0732">Signal</keyword>
<keyword evidence="3" id="KW-1185">Reference proteome</keyword>
<dbReference type="Proteomes" id="UP001596253">
    <property type="component" value="Unassembled WGS sequence"/>
</dbReference>
<evidence type="ECO:0000313" key="3">
    <source>
        <dbReference type="Proteomes" id="UP001596253"/>
    </source>
</evidence>
<accession>A0ABW1R401</accession>
<sequence>MKRFKRFGVMSVLALLVVLFGLSMTNLNVHAGEENIYVTKRTKTPKKLMGTWQFQHYYSAKDLGTKHGSMVTWRVKLTRSGKGSYYKHWSGTKKHPYQHLFDKQHFNKVYHTKYKGQYAFTPSKHYRKNNGNGQVGYAQIETMKHHRGQLYFSIHLEGLDYKRLK</sequence>
<comment type="caution">
    <text evidence="2">The sequence shown here is derived from an EMBL/GenBank/DDBJ whole genome shotgun (WGS) entry which is preliminary data.</text>
</comment>
<evidence type="ECO:0008006" key="4">
    <source>
        <dbReference type="Google" id="ProtNLM"/>
    </source>
</evidence>
<organism evidence="2 3">
    <name type="scientific">Lactiplantibacillus dongliensis</name>
    <dbReference type="NCBI Taxonomy" id="2559919"/>
    <lineage>
        <taxon>Bacteria</taxon>
        <taxon>Bacillati</taxon>
        <taxon>Bacillota</taxon>
        <taxon>Bacilli</taxon>
        <taxon>Lactobacillales</taxon>
        <taxon>Lactobacillaceae</taxon>
        <taxon>Lactiplantibacillus</taxon>
    </lineage>
</organism>
<reference evidence="3" key="1">
    <citation type="journal article" date="2019" name="Int. J. Syst. Evol. Microbiol.">
        <title>The Global Catalogue of Microorganisms (GCM) 10K type strain sequencing project: providing services to taxonomists for standard genome sequencing and annotation.</title>
        <authorList>
            <consortium name="The Broad Institute Genomics Platform"/>
            <consortium name="The Broad Institute Genome Sequencing Center for Infectious Disease"/>
            <person name="Wu L."/>
            <person name="Ma J."/>
        </authorList>
    </citation>
    <scope>NUCLEOTIDE SEQUENCE [LARGE SCALE GENOMIC DNA]</scope>
    <source>
        <strain evidence="3">CCM 8932</strain>
    </source>
</reference>
<proteinExistence type="predicted"/>
<dbReference type="RefSeq" id="WP_137641045.1">
    <property type="nucleotide sequence ID" value="NZ_BJDK01000036.1"/>
</dbReference>
<feature type="signal peptide" evidence="1">
    <location>
        <begin position="1"/>
        <end position="31"/>
    </location>
</feature>
<feature type="chain" id="PRO_5046164432" description="Extracellular protein" evidence="1">
    <location>
        <begin position="32"/>
        <end position="165"/>
    </location>
</feature>
<name>A0ABW1R401_9LACO</name>
<evidence type="ECO:0000313" key="2">
    <source>
        <dbReference type="EMBL" id="MFC6164059.1"/>
    </source>
</evidence>
<evidence type="ECO:0000256" key="1">
    <source>
        <dbReference type="SAM" id="SignalP"/>
    </source>
</evidence>